<organism evidence="4 5">
    <name type="scientific">Phaeobacter inhibens</name>
    <dbReference type="NCBI Taxonomy" id="221822"/>
    <lineage>
        <taxon>Bacteria</taxon>
        <taxon>Pseudomonadati</taxon>
        <taxon>Pseudomonadota</taxon>
        <taxon>Alphaproteobacteria</taxon>
        <taxon>Rhodobacterales</taxon>
        <taxon>Roseobacteraceae</taxon>
        <taxon>Phaeobacter</taxon>
    </lineage>
</organism>
<geneLocation type="plasmid" evidence="3 6">
    <name>pP66_a</name>
</geneLocation>
<evidence type="ECO:0000256" key="2">
    <source>
        <dbReference type="ARBA" id="ARBA00022525"/>
    </source>
</evidence>
<dbReference type="GO" id="GO:0005576">
    <property type="term" value="C:extracellular region"/>
    <property type="evidence" value="ECO:0007669"/>
    <property type="project" value="UniProtKB-SubCell"/>
</dbReference>
<evidence type="ECO:0000313" key="6">
    <source>
        <dbReference type="Proteomes" id="UP000236536"/>
    </source>
</evidence>
<protein>
    <submittedName>
        <fullName evidence="4">Hemolysin-type calcium-binding protein repeat protein (2 copies)</fullName>
    </submittedName>
</protein>
<accession>A0A2I7L4Q6</accession>
<dbReference type="AlphaFoldDB" id="A0A2I7L4Q6"/>
<dbReference type="EMBL" id="CP010726">
    <property type="protein sequence ID" value="AUR01167.1"/>
    <property type="molecule type" value="Genomic_DNA"/>
</dbReference>
<dbReference type="Gene3D" id="2.150.10.10">
    <property type="entry name" value="Serralysin-like metalloprotease, C-terminal"/>
    <property type="match status" value="2"/>
</dbReference>
<dbReference type="GO" id="GO:0005509">
    <property type="term" value="F:calcium ion binding"/>
    <property type="evidence" value="ECO:0007669"/>
    <property type="project" value="InterPro"/>
</dbReference>
<gene>
    <name evidence="3" type="ORF">PhaeoP66_03928</name>
    <name evidence="4" type="ORF">PhaeoP88_03854</name>
</gene>
<dbReference type="PANTHER" id="PTHR38340">
    <property type="entry name" value="S-LAYER PROTEIN"/>
    <property type="match status" value="1"/>
</dbReference>
<dbReference type="InterPro" id="IPR050557">
    <property type="entry name" value="RTX_toxin/Mannuronan_C5-epim"/>
</dbReference>
<dbReference type="PRINTS" id="PR00313">
    <property type="entry name" value="CABNDNGRPT"/>
</dbReference>
<dbReference type="InterPro" id="IPR001343">
    <property type="entry name" value="Hemolysn_Ca-bd"/>
</dbReference>
<dbReference type="Pfam" id="PF00353">
    <property type="entry name" value="HemolysinCabind"/>
    <property type="match status" value="3"/>
</dbReference>
<dbReference type="Proteomes" id="UP000236536">
    <property type="component" value="Plasmid pP66_a"/>
</dbReference>
<dbReference type="RefSeq" id="WP_102859785.1">
    <property type="nucleotide sequence ID" value="NZ_CANLFJ010000006.1"/>
</dbReference>
<reference evidence="4 5" key="1">
    <citation type="journal article" date="2017" name="Front. Microbiol.">
        <title>Phaeobacter piscinae sp. nov., a species of the Roseobacter group and potential aquaculture probiont.</title>
        <authorList>
            <person name="Sonnenschein E.C."/>
            <person name="Phippen C.B.W."/>
            <person name="Nielsen K.F."/>
            <person name="Mateiu R.V."/>
            <person name="Melchiorsen J."/>
            <person name="Gram L."/>
            <person name="Overmann J."/>
            <person name="Freese H.M."/>
        </authorList>
    </citation>
    <scope>NUCLEOTIDE SEQUENCE [LARGE SCALE GENOMIC DNA]</scope>
    <source>
        <strain evidence="4 5">P88</strain>
        <plasmid evidence="4">pP88_a</plasmid>
    </source>
</reference>
<dbReference type="PROSITE" id="PS00330">
    <property type="entry name" value="HEMOLYSIN_CALCIUM"/>
    <property type="match status" value="2"/>
</dbReference>
<name>A0A2I7L4Q6_9RHOB</name>
<evidence type="ECO:0000313" key="3">
    <source>
        <dbReference type="EMBL" id="AUQ96655.1"/>
    </source>
</evidence>
<geneLocation type="plasmid" evidence="5">
    <name>pp88_a</name>
</geneLocation>
<evidence type="ECO:0000256" key="1">
    <source>
        <dbReference type="ARBA" id="ARBA00004613"/>
    </source>
</evidence>
<reference evidence="5 6" key="2">
    <citation type="journal article" date="2017" name="Genome Biol. Evol.">
        <title>Trajectories and Drivers of Genome Evolution in Surface-Associated Marine Phaeobacter.</title>
        <authorList>
            <person name="Freese H.M."/>
            <person name="Sikorski J."/>
            <person name="Bunk B."/>
            <person name="Scheuner C."/>
            <person name="Meier-Kolthoff J.P."/>
            <person name="Sproer C."/>
            <person name="Gram L."/>
            <person name="Overmann J."/>
        </authorList>
    </citation>
    <scope>NUCLEOTIDE SEQUENCE [LARGE SCALE GENOMIC DNA]</scope>
    <source>
        <strain evidence="3 6">P66</strain>
        <strain evidence="4 5">P88</strain>
        <plasmid evidence="3 6">pP66_a</plasmid>
        <plasmid evidence="4">pP88_a</plasmid>
    </source>
</reference>
<sequence>MANVFVASFPGVSSLSNYLAFDGFETSRTSFGTVVSPTELEQISEDGSILRLGGDFSSDDQADWQIFSMDHSLDGSPIVSISDISMSFDRFVSLRAEDVARELLSGDDQITALLNDNVTAIRTYAGGDRVSLGAGDDTVAAGAGNDFLTGGLGADVLRGGSGADTLHGNGGDDVLRGGVGRDVIFGGVGADLLGGGRGNDRLIGGSGSDTIRGGAGVDRLYGGTGDDVMTGGDGADIFVFNEGDHTDRITDFEVGVDRIKLGRGAESMDDVDFAQVGDDAAIYFANVTILVEDTAFSELQSADHFLF</sequence>
<dbReference type="InterPro" id="IPR018511">
    <property type="entry name" value="Hemolysin-typ_Ca-bd_CS"/>
</dbReference>
<geneLocation type="plasmid" evidence="4">
    <name>pP88_a</name>
</geneLocation>
<dbReference type="InterPro" id="IPR011049">
    <property type="entry name" value="Serralysin-like_metalloprot_C"/>
</dbReference>
<evidence type="ECO:0000313" key="4">
    <source>
        <dbReference type="EMBL" id="AUR01167.1"/>
    </source>
</evidence>
<dbReference type="SUPFAM" id="SSF51120">
    <property type="entry name" value="beta-Roll"/>
    <property type="match status" value="1"/>
</dbReference>
<keyword evidence="6" id="KW-1185">Reference proteome</keyword>
<keyword evidence="2" id="KW-0964">Secreted</keyword>
<keyword evidence="4" id="KW-0614">Plasmid</keyword>
<evidence type="ECO:0000313" key="5">
    <source>
        <dbReference type="Proteomes" id="UP000236447"/>
    </source>
</evidence>
<dbReference type="EMBL" id="CP010706">
    <property type="protein sequence ID" value="AUQ96655.1"/>
    <property type="molecule type" value="Genomic_DNA"/>
</dbReference>
<dbReference type="Proteomes" id="UP000236447">
    <property type="component" value="Plasmid pP88_a"/>
</dbReference>
<reference evidence="3 6" key="3">
    <citation type="journal article" date="2017" name="Int. J. Syst. Evol. Microbiol.">
        <title>Adaptation of Surface-Associated Bacteria to the Open Ocean: A Genomically Distinct Subpopulation of Phaeobacter gallaeciensis Colonizes Pacific Mesozooplankton.</title>
        <authorList>
            <person name="Freese H.M."/>
            <person name="Methner A."/>
            <person name="Overmann J."/>
        </authorList>
    </citation>
    <scope>NUCLEOTIDE SEQUENCE [LARGE SCALE GENOMIC DNA]</scope>
    <source>
        <strain evidence="3 6">P66</strain>
        <plasmid evidence="3 6">pP66_a</plasmid>
    </source>
</reference>
<dbReference type="PANTHER" id="PTHR38340:SF1">
    <property type="entry name" value="S-LAYER PROTEIN"/>
    <property type="match status" value="1"/>
</dbReference>
<proteinExistence type="predicted"/>
<comment type="subcellular location">
    <subcellularLocation>
        <location evidence="1">Secreted</location>
    </subcellularLocation>
</comment>